<protein>
    <recommendedName>
        <fullName evidence="3">acid phosphatase</fullName>
        <ecNumber evidence="3">3.1.3.2</ecNumber>
    </recommendedName>
</protein>
<evidence type="ECO:0000256" key="8">
    <source>
        <dbReference type="SAM" id="MobiDB-lite"/>
    </source>
</evidence>
<dbReference type="EC" id="3.1.3.2" evidence="3"/>
<evidence type="ECO:0000256" key="1">
    <source>
        <dbReference type="ARBA" id="ARBA00000032"/>
    </source>
</evidence>
<dbReference type="InterPro" id="IPR050645">
    <property type="entry name" value="Histidine_acid_phosphatase"/>
</dbReference>
<keyword evidence="6" id="KW-1015">Disulfide bond</keyword>
<feature type="signal peptide" evidence="9">
    <location>
        <begin position="1"/>
        <end position="18"/>
    </location>
</feature>
<dbReference type="EMBL" id="JAVFWL010000002">
    <property type="protein sequence ID" value="KAK6738502.1"/>
    <property type="molecule type" value="Genomic_DNA"/>
</dbReference>
<evidence type="ECO:0000256" key="6">
    <source>
        <dbReference type="ARBA" id="ARBA00023157"/>
    </source>
</evidence>
<reference evidence="10 11" key="1">
    <citation type="submission" date="2023-08" db="EMBL/GenBank/DDBJ databases">
        <title>A Necator americanus chromosomal reference genome.</title>
        <authorList>
            <person name="Ilik V."/>
            <person name="Petrzelkova K.J."/>
            <person name="Pardy F."/>
            <person name="Fuh T."/>
            <person name="Niatou-Singa F.S."/>
            <person name="Gouil Q."/>
            <person name="Baker L."/>
            <person name="Ritchie M.E."/>
            <person name="Jex A.R."/>
            <person name="Gazzola D."/>
            <person name="Li H."/>
            <person name="Toshio Fujiwara R."/>
            <person name="Zhan B."/>
            <person name="Aroian R.V."/>
            <person name="Pafco B."/>
            <person name="Schwarz E.M."/>
        </authorList>
    </citation>
    <scope>NUCLEOTIDE SEQUENCE [LARGE SCALE GENOMIC DNA]</scope>
    <source>
        <strain evidence="10 11">Aroian</strain>
        <tissue evidence="10">Whole animal</tissue>
    </source>
</reference>
<dbReference type="InterPro" id="IPR033379">
    <property type="entry name" value="Acid_Pase_AS"/>
</dbReference>
<comment type="catalytic activity">
    <reaction evidence="1">
        <text>a phosphate monoester + H2O = an alcohol + phosphate</text>
        <dbReference type="Rhea" id="RHEA:15017"/>
        <dbReference type="ChEBI" id="CHEBI:15377"/>
        <dbReference type="ChEBI" id="CHEBI:30879"/>
        <dbReference type="ChEBI" id="CHEBI:43474"/>
        <dbReference type="ChEBI" id="CHEBI:67140"/>
        <dbReference type="EC" id="3.1.3.2"/>
    </reaction>
</comment>
<organism evidence="10 11">
    <name type="scientific">Necator americanus</name>
    <name type="common">Human hookworm</name>
    <dbReference type="NCBI Taxonomy" id="51031"/>
    <lineage>
        <taxon>Eukaryota</taxon>
        <taxon>Metazoa</taxon>
        <taxon>Ecdysozoa</taxon>
        <taxon>Nematoda</taxon>
        <taxon>Chromadorea</taxon>
        <taxon>Rhabditida</taxon>
        <taxon>Rhabditina</taxon>
        <taxon>Rhabditomorpha</taxon>
        <taxon>Strongyloidea</taxon>
        <taxon>Ancylostomatidae</taxon>
        <taxon>Bunostominae</taxon>
        <taxon>Necator</taxon>
    </lineage>
</organism>
<evidence type="ECO:0000256" key="2">
    <source>
        <dbReference type="ARBA" id="ARBA00005375"/>
    </source>
</evidence>
<evidence type="ECO:0000256" key="3">
    <source>
        <dbReference type="ARBA" id="ARBA00012646"/>
    </source>
</evidence>
<keyword evidence="7" id="KW-0325">Glycoprotein</keyword>
<dbReference type="InterPro" id="IPR000560">
    <property type="entry name" value="His_Pase_clade-2"/>
</dbReference>
<feature type="chain" id="PRO_5047048586" description="acid phosphatase" evidence="9">
    <location>
        <begin position="19"/>
        <end position="665"/>
    </location>
</feature>
<sequence>MNLTILLLLGFFVIVVAADSSKSTVDEKEEVAVAKKKENAIDVSKTDSAAKSEDHKKKEKTEKLLVRQRRGAKRRLKKKLRRLRRQKSYLARHDQEIINKLKAEKKEALKEVKTLQEEKKRDKKTSGSSAVDPTATATEVRGTLETGLEPTKLSARPRKSFVQARHRFLKLIFHTDTSTSMGRSHPRIYIDVFAVIRSQRSPIKEGLRASSRITGMLSKSGTRNMLFAIFFGLLSLIVALKDGEMELLLVQVIWRHGDRSPTLTFASDPIKENRWKFGGGGFGQLSPIGMKQHLEFGKQLRKTYVDTGFLGARYSSKEVYFRSSDVNRTIISAMANIMGMYGQSNGSNIKDVDYPDVEGWPQGFVPIAVHTVDHDTDHTLVPHAPCDRQTQLWKMAKQSEEVRGFLTSPTVENLMKHLTLKCGEVVDADNLWIVQDAFKIEQRHLNEDLRRENKWFSDKLYGEITKVNNQIQLYNNGIYAKPIIMNNLDIGLELQKIRGGSMFNDLNMHMNIKFDCLNNNHRPQCSWVSGLKYYVYSAHDTTIYAFLSVMGIQTKVVGSGGGYPDYTAAAFIELWYNTTDKKPYFKMSYRASDLNPEIHPITHHIDACRGKTYCDLEVFRSYAARTKPDETMDKWCSVDPLTSAAALRSVLTIGPILISYIWSHI</sequence>
<dbReference type="PANTHER" id="PTHR11567:SF211">
    <property type="entry name" value="PROSTATIC ACID PHOSPHATASE"/>
    <property type="match status" value="1"/>
</dbReference>
<feature type="compositionally biased region" description="Polar residues" evidence="8">
    <location>
        <begin position="126"/>
        <end position="137"/>
    </location>
</feature>
<dbReference type="Pfam" id="PF00328">
    <property type="entry name" value="His_Phos_2"/>
    <property type="match status" value="1"/>
</dbReference>
<keyword evidence="11" id="KW-1185">Reference proteome</keyword>
<comment type="similarity">
    <text evidence="2">Belongs to the histidine acid phosphatase family.</text>
</comment>
<keyword evidence="4 9" id="KW-0732">Signal</keyword>
<dbReference type="Gene3D" id="3.40.50.1240">
    <property type="entry name" value="Phosphoglycerate mutase-like"/>
    <property type="match status" value="1"/>
</dbReference>
<accession>A0ABR1CJC0</accession>
<evidence type="ECO:0000313" key="10">
    <source>
        <dbReference type="EMBL" id="KAK6738502.1"/>
    </source>
</evidence>
<feature type="region of interest" description="Disordered" evidence="8">
    <location>
        <begin position="114"/>
        <end position="149"/>
    </location>
</feature>
<dbReference type="CDD" id="cd07061">
    <property type="entry name" value="HP_HAP_like"/>
    <property type="match status" value="1"/>
</dbReference>
<dbReference type="Proteomes" id="UP001303046">
    <property type="component" value="Unassembled WGS sequence"/>
</dbReference>
<comment type="caution">
    <text evidence="10">The sequence shown here is derived from an EMBL/GenBank/DDBJ whole genome shotgun (WGS) entry which is preliminary data.</text>
</comment>
<evidence type="ECO:0000256" key="5">
    <source>
        <dbReference type="ARBA" id="ARBA00022801"/>
    </source>
</evidence>
<name>A0ABR1CJC0_NECAM</name>
<gene>
    <name evidence="10" type="primary">Necator_chrII.g8337</name>
    <name evidence="10" type="ORF">RB195_020543</name>
</gene>
<evidence type="ECO:0000256" key="9">
    <source>
        <dbReference type="SAM" id="SignalP"/>
    </source>
</evidence>
<keyword evidence="5" id="KW-0378">Hydrolase</keyword>
<feature type="region of interest" description="Disordered" evidence="8">
    <location>
        <begin position="42"/>
        <end position="62"/>
    </location>
</feature>
<proteinExistence type="inferred from homology"/>
<dbReference type="InterPro" id="IPR029033">
    <property type="entry name" value="His_PPase_superfam"/>
</dbReference>
<dbReference type="PROSITE" id="PS00616">
    <property type="entry name" value="HIS_ACID_PHOSPHAT_1"/>
    <property type="match status" value="1"/>
</dbReference>
<dbReference type="PANTHER" id="PTHR11567">
    <property type="entry name" value="ACID PHOSPHATASE-RELATED"/>
    <property type="match status" value="1"/>
</dbReference>
<dbReference type="SUPFAM" id="SSF53254">
    <property type="entry name" value="Phosphoglycerate mutase-like"/>
    <property type="match status" value="1"/>
</dbReference>
<evidence type="ECO:0000313" key="11">
    <source>
        <dbReference type="Proteomes" id="UP001303046"/>
    </source>
</evidence>
<evidence type="ECO:0000256" key="4">
    <source>
        <dbReference type="ARBA" id="ARBA00022729"/>
    </source>
</evidence>
<evidence type="ECO:0000256" key="7">
    <source>
        <dbReference type="ARBA" id="ARBA00023180"/>
    </source>
</evidence>